<feature type="signal peptide" evidence="1">
    <location>
        <begin position="1"/>
        <end position="25"/>
    </location>
</feature>
<comment type="caution">
    <text evidence="2">The sequence shown here is derived from an EMBL/GenBank/DDBJ whole genome shotgun (WGS) entry which is preliminary data.</text>
</comment>
<organism evidence="2 3">
    <name type="scientific">Portunus trituberculatus</name>
    <name type="common">Swimming crab</name>
    <name type="synonym">Neptunus trituberculatus</name>
    <dbReference type="NCBI Taxonomy" id="210409"/>
    <lineage>
        <taxon>Eukaryota</taxon>
        <taxon>Metazoa</taxon>
        <taxon>Ecdysozoa</taxon>
        <taxon>Arthropoda</taxon>
        <taxon>Crustacea</taxon>
        <taxon>Multicrustacea</taxon>
        <taxon>Malacostraca</taxon>
        <taxon>Eumalacostraca</taxon>
        <taxon>Eucarida</taxon>
        <taxon>Decapoda</taxon>
        <taxon>Pleocyemata</taxon>
        <taxon>Brachyura</taxon>
        <taxon>Eubrachyura</taxon>
        <taxon>Portunoidea</taxon>
        <taxon>Portunidae</taxon>
        <taxon>Portuninae</taxon>
        <taxon>Portunus</taxon>
    </lineage>
</organism>
<dbReference type="AlphaFoldDB" id="A0A5B7DBQ7"/>
<evidence type="ECO:0000313" key="3">
    <source>
        <dbReference type="Proteomes" id="UP000324222"/>
    </source>
</evidence>
<keyword evidence="3" id="KW-1185">Reference proteome</keyword>
<gene>
    <name evidence="2" type="ORF">E2C01_011661</name>
</gene>
<accession>A0A5B7DBQ7</accession>
<name>A0A5B7DBQ7_PORTR</name>
<reference evidence="2 3" key="1">
    <citation type="submission" date="2019-05" db="EMBL/GenBank/DDBJ databases">
        <title>Another draft genome of Portunus trituberculatus and its Hox gene families provides insights of decapod evolution.</title>
        <authorList>
            <person name="Jeong J.-H."/>
            <person name="Song I."/>
            <person name="Kim S."/>
            <person name="Choi T."/>
            <person name="Kim D."/>
            <person name="Ryu S."/>
            <person name="Kim W."/>
        </authorList>
    </citation>
    <scope>NUCLEOTIDE SEQUENCE [LARGE SCALE GENOMIC DNA]</scope>
    <source>
        <tissue evidence="2">Muscle</tissue>
    </source>
</reference>
<protein>
    <submittedName>
        <fullName evidence="2">Uncharacterized protein</fullName>
    </submittedName>
</protein>
<dbReference type="Proteomes" id="UP000324222">
    <property type="component" value="Unassembled WGS sequence"/>
</dbReference>
<evidence type="ECO:0000313" key="2">
    <source>
        <dbReference type="EMBL" id="MPC18768.1"/>
    </source>
</evidence>
<evidence type="ECO:0000256" key="1">
    <source>
        <dbReference type="SAM" id="SignalP"/>
    </source>
</evidence>
<keyword evidence="1" id="KW-0732">Signal</keyword>
<sequence>MLGLRRHYLVAAASLSAVMVSGALCRAVGGGEMSEIRWCGVAVLGPGAFASSNQNYCWCTAGPLEDCRTVGYF</sequence>
<dbReference type="EMBL" id="VSRR010000709">
    <property type="protein sequence ID" value="MPC18768.1"/>
    <property type="molecule type" value="Genomic_DNA"/>
</dbReference>
<proteinExistence type="predicted"/>
<feature type="chain" id="PRO_5022836454" evidence="1">
    <location>
        <begin position="26"/>
        <end position="73"/>
    </location>
</feature>